<dbReference type="EMBL" id="KV907493">
    <property type="protein sequence ID" value="OOG00361.1"/>
    <property type="molecule type" value="Genomic_DNA"/>
</dbReference>
<sequence>MLGPLELPLFPSCYDCLSWSADGELAIAAGEYIQILTPKNTVDHSEYDSGQSPINNWHSSRFRVNVFTNNEWPTIDPQNRDNFSLGAEQSISTVVALAWSPPGLSKFRRCVLAVLTSNLLVSLYEPVGFQGKWTRVSIVNSALGNHFRSFIQDEDTHLRKSNIRSFAWSPPLKLTATEHTATPYAVLPAESRWGWHLLSVANDDNDVIFLRIQRSISEIGTPYDASVLSVTPLHDPAGNYSQLQPSSIFATILKSKVKILSMSWGPWLHAPVENQKDSASGYLAVTYGTTLKVIQLDINMLSHRQGTNPRTELKLEATSKENTPVCDQDLGEYHFSGPLAWLHTDGSPTIYLAAGILAGLLLIEFPKKHQRGARSSGRARLQELPFYESQGLSTAADAPRHLEPITAGGYMGAVPFRPGTNEHSIHPVPWQNQLDDIRERYDFDRDLGGLAVARAWGLASYNGMVAAGITVHPGDMIEYRTAAEERLTIIISTPDRSQSDGVDSQPADSPSDLQHRREAVLGYILHFEDNDEGRQSLSPKILYATACCTIVESTDAALVYQAHKVLVRLATVTGADLNDELSKCSISKNKIAPKSTEALDAPGGQMFERCDICGAGIDWYSSKEAQCATGHVFGIPRSIETLLVLWKRVFEPGWNRVI</sequence>
<evidence type="ECO:0000313" key="5">
    <source>
        <dbReference type="Proteomes" id="UP000188318"/>
    </source>
</evidence>
<dbReference type="AlphaFoldDB" id="A0A1R3S0Y1"/>
<dbReference type="InterPro" id="IPR044230">
    <property type="entry name" value="GTF3C4"/>
</dbReference>
<feature type="region of interest" description="Disordered" evidence="1">
    <location>
        <begin position="493"/>
        <end position="513"/>
    </location>
</feature>
<proteinExistence type="predicted"/>
<dbReference type="OrthoDB" id="6021743at2759"/>
<feature type="domain" description="Transcription factor IIIC putative zinc-finger" evidence="3">
    <location>
        <begin position="599"/>
        <end position="633"/>
    </location>
</feature>
<dbReference type="Proteomes" id="UP000188318">
    <property type="component" value="Unassembled WGS sequence"/>
</dbReference>
<accession>A0A1R3S0Y1</accession>
<dbReference type="GO" id="GO:0000127">
    <property type="term" value="C:transcription factor TFIIIC complex"/>
    <property type="evidence" value="ECO:0007669"/>
    <property type="project" value="InterPro"/>
</dbReference>
<dbReference type="VEuPathDB" id="FungiDB:ASPCADRAFT_39200"/>
<dbReference type="GO" id="GO:0004402">
    <property type="term" value="F:histone acetyltransferase activity"/>
    <property type="evidence" value="ECO:0007669"/>
    <property type="project" value="InterPro"/>
</dbReference>
<dbReference type="OMA" id="RIRAFAW"/>
<evidence type="ECO:0000256" key="1">
    <source>
        <dbReference type="SAM" id="MobiDB-lite"/>
    </source>
</evidence>
<evidence type="ECO:0000259" key="2">
    <source>
        <dbReference type="Pfam" id="PF12657"/>
    </source>
</evidence>
<dbReference type="InterPro" id="IPR024761">
    <property type="entry name" value="TFIIIC_delta_N"/>
</dbReference>
<dbReference type="GO" id="GO:0006384">
    <property type="term" value="P:transcription initiation at RNA polymerase III promoter"/>
    <property type="evidence" value="ECO:0007669"/>
    <property type="project" value="InterPro"/>
</dbReference>
<evidence type="ECO:0008006" key="6">
    <source>
        <dbReference type="Google" id="ProtNLM"/>
    </source>
</evidence>
<name>A0A1R3S0Y1_ASPC5</name>
<evidence type="ECO:0000259" key="3">
    <source>
        <dbReference type="Pfam" id="PF12660"/>
    </source>
</evidence>
<gene>
    <name evidence="4" type="ORF">ASPCADRAFT_39200</name>
</gene>
<organism evidence="4 5">
    <name type="scientific">Aspergillus carbonarius (strain ITEM 5010)</name>
    <dbReference type="NCBI Taxonomy" id="602072"/>
    <lineage>
        <taxon>Eukaryota</taxon>
        <taxon>Fungi</taxon>
        <taxon>Dikarya</taxon>
        <taxon>Ascomycota</taxon>
        <taxon>Pezizomycotina</taxon>
        <taxon>Eurotiomycetes</taxon>
        <taxon>Eurotiomycetidae</taxon>
        <taxon>Eurotiales</taxon>
        <taxon>Aspergillaceae</taxon>
        <taxon>Aspergillus</taxon>
        <taxon>Aspergillus subgen. Circumdati</taxon>
    </lineage>
</organism>
<dbReference type="PANTHER" id="PTHR15496">
    <property type="entry name" value="GENERAL TRANSCRIPTION FACTOR 3C POLYPEPTIDE 4 FAMILY"/>
    <property type="match status" value="1"/>
</dbReference>
<evidence type="ECO:0000313" key="4">
    <source>
        <dbReference type="EMBL" id="OOG00361.1"/>
    </source>
</evidence>
<dbReference type="STRING" id="602072.A0A1R3S0Y1"/>
<feature type="compositionally biased region" description="Polar residues" evidence="1">
    <location>
        <begin position="493"/>
        <end position="512"/>
    </location>
</feature>
<dbReference type="Pfam" id="PF12660">
    <property type="entry name" value="zf-TFIIIC"/>
    <property type="match status" value="1"/>
</dbReference>
<dbReference type="Pfam" id="PF12657">
    <property type="entry name" value="TFIIIC_delta"/>
    <property type="match status" value="1"/>
</dbReference>
<dbReference type="PANTHER" id="PTHR15496:SF2">
    <property type="entry name" value="GENERAL TRANSCRIPTION FACTOR 3C POLYPEPTIDE 4"/>
    <property type="match status" value="1"/>
</dbReference>
<dbReference type="InterPro" id="IPR024764">
    <property type="entry name" value="TFIIIC_Znf"/>
</dbReference>
<keyword evidence="5" id="KW-1185">Reference proteome</keyword>
<protein>
    <recommendedName>
        <fullName evidence="6">Transcription factor IIIC 90kDa subunit N-terminal domain-containing protein</fullName>
    </recommendedName>
</protein>
<feature type="domain" description="Transcription factor IIIC 90kDa subunit N-terminal" evidence="2">
    <location>
        <begin position="19"/>
        <end position="493"/>
    </location>
</feature>
<reference evidence="5" key="1">
    <citation type="journal article" date="2017" name="Genome Biol.">
        <title>Comparative genomics reveals high biological diversity and specific adaptations in the industrially and medically important fungal genus Aspergillus.</title>
        <authorList>
            <person name="de Vries R.P."/>
            <person name="Riley R."/>
            <person name="Wiebenga A."/>
            <person name="Aguilar-Osorio G."/>
            <person name="Amillis S."/>
            <person name="Uchima C.A."/>
            <person name="Anderluh G."/>
            <person name="Asadollahi M."/>
            <person name="Askin M."/>
            <person name="Barry K."/>
            <person name="Battaglia E."/>
            <person name="Bayram O."/>
            <person name="Benocci T."/>
            <person name="Braus-Stromeyer S.A."/>
            <person name="Caldana C."/>
            <person name="Canovas D."/>
            <person name="Cerqueira G.C."/>
            <person name="Chen F."/>
            <person name="Chen W."/>
            <person name="Choi C."/>
            <person name="Clum A."/>
            <person name="Dos Santos R.A."/>
            <person name="Damasio A.R."/>
            <person name="Diallinas G."/>
            <person name="Emri T."/>
            <person name="Fekete E."/>
            <person name="Flipphi M."/>
            <person name="Freyberg S."/>
            <person name="Gallo A."/>
            <person name="Gournas C."/>
            <person name="Habgood R."/>
            <person name="Hainaut M."/>
            <person name="Harispe M.L."/>
            <person name="Henrissat B."/>
            <person name="Hilden K.S."/>
            <person name="Hope R."/>
            <person name="Hossain A."/>
            <person name="Karabika E."/>
            <person name="Karaffa L."/>
            <person name="Karanyi Z."/>
            <person name="Krasevec N."/>
            <person name="Kuo A."/>
            <person name="Kusch H."/>
            <person name="LaButti K."/>
            <person name="Lagendijk E.L."/>
            <person name="Lapidus A."/>
            <person name="Levasseur A."/>
            <person name="Lindquist E."/>
            <person name="Lipzen A."/>
            <person name="Logrieco A.F."/>
            <person name="MacCabe A."/>
            <person name="Maekelae M.R."/>
            <person name="Malavazi I."/>
            <person name="Melin P."/>
            <person name="Meyer V."/>
            <person name="Mielnichuk N."/>
            <person name="Miskei M."/>
            <person name="Molnar A.P."/>
            <person name="Mule G."/>
            <person name="Ngan C.Y."/>
            <person name="Orejas M."/>
            <person name="Orosz E."/>
            <person name="Ouedraogo J.P."/>
            <person name="Overkamp K.M."/>
            <person name="Park H.-S."/>
            <person name="Perrone G."/>
            <person name="Piumi F."/>
            <person name="Punt P.J."/>
            <person name="Ram A.F."/>
            <person name="Ramon A."/>
            <person name="Rauscher S."/>
            <person name="Record E."/>
            <person name="Riano-Pachon D.M."/>
            <person name="Robert V."/>
            <person name="Roehrig J."/>
            <person name="Ruller R."/>
            <person name="Salamov A."/>
            <person name="Salih N.S."/>
            <person name="Samson R.A."/>
            <person name="Sandor E."/>
            <person name="Sanguinetti M."/>
            <person name="Schuetze T."/>
            <person name="Sepcic K."/>
            <person name="Shelest E."/>
            <person name="Sherlock G."/>
            <person name="Sophianopoulou V."/>
            <person name="Squina F.M."/>
            <person name="Sun H."/>
            <person name="Susca A."/>
            <person name="Todd R.B."/>
            <person name="Tsang A."/>
            <person name="Unkles S.E."/>
            <person name="van de Wiele N."/>
            <person name="van Rossen-Uffink D."/>
            <person name="Oliveira J.V."/>
            <person name="Vesth T.C."/>
            <person name="Visser J."/>
            <person name="Yu J.-H."/>
            <person name="Zhou M."/>
            <person name="Andersen M.R."/>
            <person name="Archer D.B."/>
            <person name="Baker S.E."/>
            <person name="Benoit I."/>
            <person name="Brakhage A.A."/>
            <person name="Braus G.H."/>
            <person name="Fischer R."/>
            <person name="Frisvad J.C."/>
            <person name="Goldman G.H."/>
            <person name="Houbraken J."/>
            <person name="Oakley B."/>
            <person name="Pocsi I."/>
            <person name="Scazzocchio C."/>
            <person name="Seiboth B."/>
            <person name="vanKuyk P.A."/>
            <person name="Wortman J."/>
            <person name="Dyer P.S."/>
            <person name="Grigoriev I.V."/>
        </authorList>
    </citation>
    <scope>NUCLEOTIDE SEQUENCE [LARGE SCALE GENOMIC DNA]</scope>
    <source>
        <strain evidence="5">ITEM 5010</strain>
    </source>
</reference>